<dbReference type="EMBL" id="JAQQKY010000015">
    <property type="protein sequence ID" value="MDC7692522.1"/>
    <property type="molecule type" value="Genomic_DNA"/>
</dbReference>
<protein>
    <submittedName>
        <fullName evidence="1">Uncharacterized protein</fullName>
    </submittedName>
</protein>
<accession>A0ABT5I8L0</accession>
<dbReference type="Proteomes" id="UP001221566">
    <property type="component" value="Unassembled WGS sequence"/>
</dbReference>
<dbReference type="RefSeq" id="WP_272804108.1">
    <property type="nucleotide sequence ID" value="NZ_JAQQKY010000015.1"/>
</dbReference>
<proteinExistence type="predicted"/>
<keyword evidence="2" id="KW-1185">Reference proteome</keyword>
<reference evidence="1 2" key="1">
    <citation type="submission" date="2023-01" db="EMBL/GenBank/DDBJ databases">
        <title>Novel species of the genus Vogesella isolated from rivers.</title>
        <authorList>
            <person name="Lu H."/>
        </authorList>
    </citation>
    <scope>NUCLEOTIDE SEQUENCE [LARGE SCALE GENOMIC DNA]</scope>
    <source>
        <strain evidence="1 2">SH7W</strain>
    </source>
</reference>
<organism evidence="1 2">
    <name type="scientific">Vogesella indigofera</name>
    <name type="common">Pseudomonas indigofera</name>
    <dbReference type="NCBI Taxonomy" id="45465"/>
    <lineage>
        <taxon>Bacteria</taxon>
        <taxon>Pseudomonadati</taxon>
        <taxon>Pseudomonadota</taxon>
        <taxon>Betaproteobacteria</taxon>
        <taxon>Neisseriales</taxon>
        <taxon>Chromobacteriaceae</taxon>
        <taxon>Vogesella</taxon>
    </lineage>
</organism>
<sequence length="249" mass="27959">MNKLRAIATARNNQIRVYINRSEEMPVPIAIDLPLDPASRENMIIAELVAMQHALSVLGYSGNLTLHGIGLALTFSYGAIRKLARKDSAFAHLSPYAQFICTRYQAAEIKVENRLPAWATDELVSNVYELDSKPGFETVSGEQGTFVVTAHTVERVAERNISSSLAKSFQVISNHFASEHLVPMIWDKDALKRCRAKYGKTSRLMYHTMSRTMYVVVTDRHHPHPVIVTAYTVREQYMSYNGVSRVTAA</sequence>
<name>A0ABT5I8L0_VOGIN</name>
<evidence type="ECO:0000313" key="1">
    <source>
        <dbReference type="EMBL" id="MDC7692522.1"/>
    </source>
</evidence>
<gene>
    <name evidence="1" type="ORF">PQU93_17310</name>
</gene>
<comment type="caution">
    <text evidence="1">The sequence shown here is derived from an EMBL/GenBank/DDBJ whole genome shotgun (WGS) entry which is preliminary data.</text>
</comment>
<evidence type="ECO:0000313" key="2">
    <source>
        <dbReference type="Proteomes" id="UP001221566"/>
    </source>
</evidence>